<dbReference type="AlphaFoldDB" id="C5BBQ4"/>
<reference evidence="2" key="1">
    <citation type="submission" date="2009-03" db="EMBL/GenBank/DDBJ databases">
        <title>Complete genome sequence of Edwardsiella ictaluri 93-146.</title>
        <authorList>
            <person name="Williams M.L."/>
            <person name="Gillaspy A.F."/>
            <person name="Dyer D.W."/>
            <person name="Thune R.L."/>
            <person name="Waldbieser G.C."/>
            <person name="Schuster S.C."/>
            <person name="Gipson J."/>
            <person name="Zaitshik J."/>
            <person name="Landry C."/>
            <person name="Lawrence M.L."/>
        </authorList>
    </citation>
    <scope>NUCLEOTIDE SEQUENCE [LARGE SCALE GENOMIC DNA]</scope>
    <source>
        <strain evidence="2">93-146</strain>
    </source>
</reference>
<organism evidence="1 2">
    <name type="scientific">Edwardsiella ictaluri (strain 93-146)</name>
    <dbReference type="NCBI Taxonomy" id="634503"/>
    <lineage>
        <taxon>Bacteria</taxon>
        <taxon>Pseudomonadati</taxon>
        <taxon>Pseudomonadota</taxon>
        <taxon>Gammaproteobacteria</taxon>
        <taxon>Enterobacterales</taxon>
        <taxon>Hafniaceae</taxon>
        <taxon>Edwardsiella</taxon>
    </lineage>
</organism>
<proteinExistence type="predicted"/>
<gene>
    <name evidence="1" type="ordered locus">NT01EI_2049</name>
</gene>
<accession>C5BBQ4</accession>
<name>C5BBQ4_EDWI9</name>
<dbReference type="Proteomes" id="UP000001485">
    <property type="component" value="Chromosome"/>
</dbReference>
<dbReference type="EMBL" id="CP001600">
    <property type="protein sequence ID" value="ACR69225.1"/>
    <property type="molecule type" value="Genomic_DNA"/>
</dbReference>
<protein>
    <submittedName>
        <fullName evidence="1">Uncharacterized protein</fullName>
    </submittedName>
</protein>
<reference evidence="1 2" key="2">
    <citation type="journal article" date="2012" name="J. Bacteriol.">
        <title>Genome Sequence of Edwardsiella ictaluri 93-146, a Strain Associated with a Natural Channel Catfish Outbreak of Enteric Septicemia of Catfish.</title>
        <authorList>
            <person name="Williams M.L."/>
            <person name="Gillaspy A.F."/>
            <person name="Dyer D.W."/>
            <person name="Thune R.L."/>
            <person name="Waldbieser G.C."/>
            <person name="Schuster S.C."/>
            <person name="Gipson J."/>
            <person name="Zaitshik J."/>
            <person name="Landry C."/>
            <person name="Banes M.M."/>
            <person name="Lawrence M.L."/>
        </authorList>
    </citation>
    <scope>NUCLEOTIDE SEQUENCE [LARGE SCALE GENOMIC DNA]</scope>
    <source>
        <strain evidence="1 2">93-146</strain>
    </source>
</reference>
<dbReference type="KEGG" id="eic:NT01EI_2049"/>
<sequence length="37" mass="3796">MGIKSALDHKVAEGCAPGRVIALNSGAIEPVQFCVIT</sequence>
<evidence type="ECO:0000313" key="2">
    <source>
        <dbReference type="Proteomes" id="UP000001485"/>
    </source>
</evidence>
<dbReference type="HOGENOM" id="CLU_3343057_0_0_6"/>
<evidence type="ECO:0000313" key="1">
    <source>
        <dbReference type="EMBL" id="ACR69225.1"/>
    </source>
</evidence>